<evidence type="ECO:0000313" key="2">
    <source>
        <dbReference type="EMBL" id="MEQ3353059.1"/>
    </source>
</evidence>
<sequence>MNMVPFKDEKDLDARLAAYKGSVNNDYMNRRRYVEELEDLRYFDDGDLYIGTKKNDRWHVTYYLKEQKPLDLDEALVTEIVGRRPDTSAAEAVGFRLYKMRLRFRLKEGLGEISPRVATLDDGDFVARGIAAFDPVSGNHQSADEIQRDVREGRVIGIPEAGFLQYSVSPTEQTIEHLYVEPSCRGRGLALELVKHYVAACIEKKRATVWTDAEGGAAGLYEKAGFRKDGFHSAVMVYAPELK</sequence>
<dbReference type="Proteomes" id="UP001481872">
    <property type="component" value="Unassembled WGS sequence"/>
</dbReference>
<dbReference type="EMBL" id="JBBNPS010000003">
    <property type="protein sequence ID" value="MEQ3353059.1"/>
    <property type="molecule type" value="Genomic_DNA"/>
</dbReference>
<gene>
    <name evidence="2" type="ORF">AAA081_01910</name>
</gene>
<name>A0ABV1J4E0_9FIRM</name>
<dbReference type="InterPro" id="IPR016181">
    <property type="entry name" value="Acyl_CoA_acyltransferase"/>
</dbReference>
<comment type="caution">
    <text evidence="2">The sequence shown here is derived from an EMBL/GenBank/DDBJ whole genome shotgun (WGS) entry which is preliminary data.</text>
</comment>
<proteinExistence type="predicted"/>
<protein>
    <submittedName>
        <fullName evidence="2">GNAT family N-acetyltransferase</fullName>
    </submittedName>
</protein>
<dbReference type="PROSITE" id="PS51186">
    <property type="entry name" value="GNAT"/>
    <property type="match status" value="1"/>
</dbReference>
<dbReference type="RefSeq" id="WP_349053466.1">
    <property type="nucleotide sequence ID" value="NZ_JBBNPS010000003.1"/>
</dbReference>
<organism evidence="2 3">
    <name type="scientific">Aedoeadaptatus acetigenes</name>
    <dbReference type="NCBI Taxonomy" id="2981723"/>
    <lineage>
        <taxon>Bacteria</taxon>
        <taxon>Bacillati</taxon>
        <taxon>Bacillota</taxon>
        <taxon>Tissierellia</taxon>
        <taxon>Tissierellales</taxon>
        <taxon>Peptoniphilaceae</taxon>
        <taxon>Aedoeadaptatus</taxon>
    </lineage>
</organism>
<evidence type="ECO:0000259" key="1">
    <source>
        <dbReference type="PROSITE" id="PS51186"/>
    </source>
</evidence>
<accession>A0ABV1J4E0</accession>
<keyword evidence="3" id="KW-1185">Reference proteome</keyword>
<reference evidence="2 3" key="1">
    <citation type="submission" date="2024-04" db="EMBL/GenBank/DDBJ databases">
        <title>Human intestinal bacterial collection.</title>
        <authorList>
            <person name="Pauvert C."/>
            <person name="Hitch T.C.A."/>
            <person name="Clavel T."/>
        </authorList>
    </citation>
    <scope>NUCLEOTIDE SEQUENCE [LARGE SCALE GENOMIC DNA]</scope>
    <source>
        <strain evidence="2 3">CLA-SR-H026</strain>
    </source>
</reference>
<dbReference type="InterPro" id="IPR000182">
    <property type="entry name" value="GNAT_dom"/>
</dbReference>
<dbReference type="Pfam" id="PF13508">
    <property type="entry name" value="Acetyltransf_7"/>
    <property type="match status" value="1"/>
</dbReference>
<dbReference type="SUPFAM" id="SSF55729">
    <property type="entry name" value="Acyl-CoA N-acyltransferases (Nat)"/>
    <property type="match status" value="1"/>
</dbReference>
<feature type="domain" description="N-acetyltransferase" evidence="1">
    <location>
        <begin position="113"/>
        <end position="243"/>
    </location>
</feature>
<evidence type="ECO:0000313" key="3">
    <source>
        <dbReference type="Proteomes" id="UP001481872"/>
    </source>
</evidence>
<dbReference type="CDD" id="cd04301">
    <property type="entry name" value="NAT_SF"/>
    <property type="match status" value="1"/>
</dbReference>
<dbReference type="Gene3D" id="3.40.630.30">
    <property type="match status" value="1"/>
</dbReference>